<keyword evidence="2" id="KW-1003">Cell membrane</keyword>
<evidence type="ECO:0000313" key="13">
    <source>
        <dbReference type="Proteomes" id="UP001152622"/>
    </source>
</evidence>
<feature type="transmembrane region" description="Helical" evidence="10">
    <location>
        <begin position="155"/>
        <end position="178"/>
    </location>
</feature>
<keyword evidence="5 9" id="KW-0297">G-protein coupled receptor</keyword>
<sequence>MKIINLPAFSNSAQFNLGRRTSTASAMANCTELVDLLHWYYLPTMYSLEFCLGFLGNLLVILGYLFCLKNWKGTNVYLFNLAVSDLVFLCTLPRLVGTYASGHRETSPFVCIVNRYILHVNLYSSILFMVWVSAERYLLVRYPHRHHPLLKRGAAAAVSALIWVAVSAQVAPLLLYIVQDMERGNWTRCSDFGSLAAHQGAGLLTYSLLLTATGYVLPLLALCVFSARITCILRAQEGVFQNRAAASTFRRPQRTVLATVAMFLALYLPYHVMRNVYIADRAAAASAATPHNACIMSAYIITRPIAFAHSVVNPAFYFFMGDHFRELLIGRVKSLFQRCVTQESQSQGVENSAPSLTVLDN</sequence>
<dbReference type="EMBL" id="JAINUF010000085">
    <property type="protein sequence ID" value="KAJ8331959.1"/>
    <property type="molecule type" value="Genomic_DNA"/>
</dbReference>
<dbReference type="GO" id="GO:0005886">
    <property type="term" value="C:plasma membrane"/>
    <property type="evidence" value="ECO:0007669"/>
    <property type="project" value="UniProtKB-SubCell"/>
</dbReference>
<evidence type="ECO:0000256" key="2">
    <source>
        <dbReference type="ARBA" id="ARBA00022475"/>
    </source>
</evidence>
<comment type="subcellular location">
    <subcellularLocation>
        <location evidence="1">Cell membrane</location>
        <topology evidence="1">Multi-pass membrane protein</topology>
    </subcellularLocation>
</comment>
<feature type="domain" description="G-protein coupled receptors family 1 profile" evidence="11">
    <location>
        <begin position="56"/>
        <end position="317"/>
    </location>
</feature>
<keyword evidence="8 9" id="KW-0807">Transducer</keyword>
<dbReference type="PRINTS" id="PR00237">
    <property type="entry name" value="GPCRRHODOPSN"/>
</dbReference>
<evidence type="ECO:0000256" key="10">
    <source>
        <dbReference type="SAM" id="Phobius"/>
    </source>
</evidence>
<dbReference type="Proteomes" id="UP001152622">
    <property type="component" value="Unassembled WGS sequence"/>
</dbReference>
<evidence type="ECO:0000256" key="1">
    <source>
        <dbReference type="ARBA" id="ARBA00004651"/>
    </source>
</evidence>
<evidence type="ECO:0000313" key="12">
    <source>
        <dbReference type="EMBL" id="KAJ8331959.1"/>
    </source>
</evidence>
<accession>A0A9Q1E4D4</accession>
<evidence type="ECO:0000256" key="3">
    <source>
        <dbReference type="ARBA" id="ARBA00022692"/>
    </source>
</evidence>
<gene>
    <name evidence="12" type="ORF">SKAU_G00430610</name>
</gene>
<dbReference type="PRINTS" id="PR01157">
    <property type="entry name" value="P2YPURNOCPTR"/>
</dbReference>
<keyword evidence="13" id="KW-1185">Reference proteome</keyword>
<evidence type="ECO:0000256" key="7">
    <source>
        <dbReference type="ARBA" id="ARBA00023170"/>
    </source>
</evidence>
<dbReference type="InterPro" id="IPR000276">
    <property type="entry name" value="GPCR_Rhodpsn"/>
</dbReference>
<evidence type="ECO:0000259" key="11">
    <source>
        <dbReference type="PROSITE" id="PS50262"/>
    </source>
</evidence>
<dbReference type="PROSITE" id="PS50262">
    <property type="entry name" value="G_PROTEIN_RECEP_F1_2"/>
    <property type="match status" value="1"/>
</dbReference>
<dbReference type="AlphaFoldDB" id="A0A9Q1E4D4"/>
<reference evidence="12" key="1">
    <citation type="journal article" date="2023" name="Science">
        <title>Genome structures resolve the early diversification of teleost fishes.</title>
        <authorList>
            <person name="Parey E."/>
            <person name="Louis A."/>
            <person name="Montfort J."/>
            <person name="Bouchez O."/>
            <person name="Roques C."/>
            <person name="Iampietro C."/>
            <person name="Lluch J."/>
            <person name="Castinel A."/>
            <person name="Donnadieu C."/>
            <person name="Desvignes T."/>
            <person name="Floi Bucao C."/>
            <person name="Jouanno E."/>
            <person name="Wen M."/>
            <person name="Mejri S."/>
            <person name="Dirks R."/>
            <person name="Jansen H."/>
            <person name="Henkel C."/>
            <person name="Chen W.J."/>
            <person name="Zahm M."/>
            <person name="Cabau C."/>
            <person name="Klopp C."/>
            <person name="Thompson A.W."/>
            <person name="Robinson-Rechavi M."/>
            <person name="Braasch I."/>
            <person name="Lecointre G."/>
            <person name="Bobe J."/>
            <person name="Postlethwait J.H."/>
            <person name="Berthelot C."/>
            <person name="Roest Crollius H."/>
            <person name="Guiguen Y."/>
        </authorList>
    </citation>
    <scope>NUCLEOTIDE SEQUENCE</scope>
    <source>
        <strain evidence="12">WJC10195</strain>
    </source>
</reference>
<organism evidence="12 13">
    <name type="scientific">Synaphobranchus kaupii</name>
    <name type="common">Kaup's arrowtooth eel</name>
    <dbReference type="NCBI Taxonomy" id="118154"/>
    <lineage>
        <taxon>Eukaryota</taxon>
        <taxon>Metazoa</taxon>
        <taxon>Chordata</taxon>
        <taxon>Craniata</taxon>
        <taxon>Vertebrata</taxon>
        <taxon>Euteleostomi</taxon>
        <taxon>Actinopterygii</taxon>
        <taxon>Neopterygii</taxon>
        <taxon>Teleostei</taxon>
        <taxon>Anguilliformes</taxon>
        <taxon>Synaphobranchidae</taxon>
        <taxon>Synaphobranchus</taxon>
    </lineage>
</organism>
<dbReference type="InterPro" id="IPR017452">
    <property type="entry name" value="GPCR_Rhodpsn_7TM"/>
</dbReference>
<comment type="caution">
    <text evidence="12">The sequence shown here is derived from an EMBL/GenBank/DDBJ whole genome shotgun (WGS) entry which is preliminary data.</text>
</comment>
<dbReference type="GO" id="GO:0004930">
    <property type="term" value="F:G protein-coupled receptor activity"/>
    <property type="evidence" value="ECO:0007669"/>
    <property type="project" value="UniProtKB-KW"/>
</dbReference>
<dbReference type="SUPFAM" id="SSF81321">
    <property type="entry name" value="Family A G protein-coupled receptor-like"/>
    <property type="match status" value="1"/>
</dbReference>
<evidence type="ECO:0000256" key="8">
    <source>
        <dbReference type="ARBA" id="ARBA00023224"/>
    </source>
</evidence>
<feature type="transmembrane region" description="Helical" evidence="10">
    <location>
        <begin position="116"/>
        <end position="134"/>
    </location>
</feature>
<evidence type="ECO:0000256" key="6">
    <source>
        <dbReference type="ARBA" id="ARBA00023136"/>
    </source>
</evidence>
<feature type="transmembrane region" description="Helical" evidence="10">
    <location>
        <begin position="45"/>
        <end position="65"/>
    </location>
</feature>
<dbReference type="PANTHER" id="PTHR24231:SF14">
    <property type="entry name" value="SUCCINATE RECEPTOR 1"/>
    <property type="match status" value="1"/>
</dbReference>
<keyword evidence="6 10" id="KW-0472">Membrane</keyword>
<feature type="transmembrane region" description="Helical" evidence="10">
    <location>
        <begin position="77"/>
        <end position="96"/>
    </location>
</feature>
<keyword evidence="3 9" id="KW-0812">Transmembrane</keyword>
<keyword evidence="4 10" id="KW-1133">Transmembrane helix</keyword>
<evidence type="ECO:0000256" key="5">
    <source>
        <dbReference type="ARBA" id="ARBA00023040"/>
    </source>
</evidence>
<evidence type="ECO:0000256" key="9">
    <source>
        <dbReference type="RuleBase" id="RU000688"/>
    </source>
</evidence>
<dbReference type="OrthoDB" id="9927220at2759"/>
<dbReference type="PROSITE" id="PS00237">
    <property type="entry name" value="G_PROTEIN_RECEP_F1_1"/>
    <property type="match status" value="1"/>
</dbReference>
<feature type="transmembrane region" description="Helical" evidence="10">
    <location>
        <begin position="256"/>
        <end position="273"/>
    </location>
</feature>
<dbReference type="Gene3D" id="1.20.1070.10">
    <property type="entry name" value="Rhodopsin 7-helix transmembrane proteins"/>
    <property type="match status" value="1"/>
</dbReference>
<proteinExistence type="inferred from homology"/>
<dbReference type="PANTHER" id="PTHR24231">
    <property type="entry name" value="PURINOCEPTOR-RELATED G-PROTEIN COUPLED RECEPTOR"/>
    <property type="match status" value="1"/>
</dbReference>
<evidence type="ECO:0000256" key="4">
    <source>
        <dbReference type="ARBA" id="ARBA00022989"/>
    </source>
</evidence>
<name>A0A9Q1E4D4_SYNKA</name>
<keyword evidence="7 9" id="KW-0675">Receptor</keyword>
<comment type="similarity">
    <text evidence="9">Belongs to the G-protein coupled receptor 1 family.</text>
</comment>
<protein>
    <recommendedName>
        <fullName evidence="11">G-protein coupled receptors family 1 profile domain-containing protein</fullName>
    </recommendedName>
</protein>
<dbReference type="Pfam" id="PF00001">
    <property type="entry name" value="7tm_1"/>
    <property type="match status" value="1"/>
</dbReference>